<name>A0A840E0W9_9BACT</name>
<sequence>MSNTLTVQNTKVTGQNMKAEKLVMWAVATLCLYHHHTELLYKLTEYPDCCD</sequence>
<dbReference type="Proteomes" id="UP000576209">
    <property type="component" value="Unassembled WGS sequence"/>
</dbReference>
<accession>A0A840E0W9</accession>
<dbReference type="EMBL" id="JACIFF010000001">
    <property type="protein sequence ID" value="MBB4077593.1"/>
    <property type="molecule type" value="Genomic_DNA"/>
</dbReference>
<evidence type="ECO:0000313" key="1">
    <source>
        <dbReference type="EMBL" id="MBB4077593.1"/>
    </source>
</evidence>
<dbReference type="AlphaFoldDB" id="A0A840E0W9"/>
<gene>
    <name evidence="1" type="ORF">GGR28_000194</name>
</gene>
<organism evidence="1 2">
    <name type="scientific">Neolewinella aquimaris</name>
    <dbReference type="NCBI Taxonomy" id="1835722"/>
    <lineage>
        <taxon>Bacteria</taxon>
        <taxon>Pseudomonadati</taxon>
        <taxon>Bacteroidota</taxon>
        <taxon>Saprospiria</taxon>
        <taxon>Saprospirales</taxon>
        <taxon>Lewinellaceae</taxon>
        <taxon>Neolewinella</taxon>
    </lineage>
</organism>
<comment type="caution">
    <text evidence="1">The sequence shown here is derived from an EMBL/GenBank/DDBJ whole genome shotgun (WGS) entry which is preliminary data.</text>
</comment>
<reference evidence="1 2" key="1">
    <citation type="submission" date="2020-08" db="EMBL/GenBank/DDBJ databases">
        <title>Genomic Encyclopedia of Type Strains, Phase IV (KMG-IV): sequencing the most valuable type-strain genomes for metagenomic binning, comparative biology and taxonomic classification.</title>
        <authorList>
            <person name="Goeker M."/>
        </authorList>
    </citation>
    <scope>NUCLEOTIDE SEQUENCE [LARGE SCALE GENOMIC DNA]</scope>
    <source>
        <strain evidence="1 2">DSM 105137</strain>
    </source>
</reference>
<protein>
    <submittedName>
        <fullName evidence="1">Uncharacterized protein</fullName>
    </submittedName>
</protein>
<proteinExistence type="predicted"/>
<evidence type="ECO:0000313" key="2">
    <source>
        <dbReference type="Proteomes" id="UP000576209"/>
    </source>
</evidence>
<keyword evidence="2" id="KW-1185">Reference proteome</keyword>